<name>A0A540KT72_MALBA</name>
<sequence length="125" mass="14497">MLASHLESLVLCLVQKFKEADTIYIYINKGFQSKVMESTSMQEEIQQLNASCFQLESETIVLRESLRQVEETLLVARSELQEKLYKLEQSERWVSSLREKLSIAVSKGKSLIVQRWTQAVPCREI</sequence>
<keyword evidence="2" id="KW-1185">Reference proteome</keyword>
<dbReference type="EMBL" id="VIEB01000963">
    <property type="protein sequence ID" value="TQD77426.1"/>
    <property type="molecule type" value="Genomic_DNA"/>
</dbReference>
<dbReference type="Proteomes" id="UP000315295">
    <property type="component" value="Unassembled WGS sequence"/>
</dbReference>
<organism evidence="1 2">
    <name type="scientific">Malus baccata</name>
    <name type="common">Siberian crab apple</name>
    <name type="synonym">Pyrus baccata</name>
    <dbReference type="NCBI Taxonomy" id="106549"/>
    <lineage>
        <taxon>Eukaryota</taxon>
        <taxon>Viridiplantae</taxon>
        <taxon>Streptophyta</taxon>
        <taxon>Embryophyta</taxon>
        <taxon>Tracheophyta</taxon>
        <taxon>Spermatophyta</taxon>
        <taxon>Magnoliopsida</taxon>
        <taxon>eudicotyledons</taxon>
        <taxon>Gunneridae</taxon>
        <taxon>Pentapetalae</taxon>
        <taxon>rosids</taxon>
        <taxon>fabids</taxon>
        <taxon>Rosales</taxon>
        <taxon>Rosaceae</taxon>
        <taxon>Amygdaloideae</taxon>
        <taxon>Maleae</taxon>
        <taxon>Malus</taxon>
    </lineage>
</organism>
<dbReference type="AlphaFoldDB" id="A0A540KT72"/>
<accession>A0A540KT72</accession>
<protein>
    <submittedName>
        <fullName evidence="1">Uncharacterized protein</fullName>
    </submittedName>
</protein>
<reference evidence="1 2" key="1">
    <citation type="journal article" date="2019" name="G3 (Bethesda)">
        <title>Sequencing of a Wild Apple (Malus baccata) Genome Unravels the Differences Between Cultivated and Wild Apple Species Regarding Disease Resistance and Cold Tolerance.</title>
        <authorList>
            <person name="Chen X."/>
        </authorList>
    </citation>
    <scope>NUCLEOTIDE SEQUENCE [LARGE SCALE GENOMIC DNA]</scope>
    <source>
        <strain evidence="2">cv. Shandingzi</strain>
        <tissue evidence="1">Leaves</tissue>
    </source>
</reference>
<comment type="caution">
    <text evidence="1">The sequence shown here is derived from an EMBL/GenBank/DDBJ whole genome shotgun (WGS) entry which is preliminary data.</text>
</comment>
<dbReference type="STRING" id="106549.A0A540KT72"/>
<evidence type="ECO:0000313" key="2">
    <source>
        <dbReference type="Proteomes" id="UP000315295"/>
    </source>
</evidence>
<proteinExistence type="predicted"/>
<evidence type="ECO:0000313" key="1">
    <source>
        <dbReference type="EMBL" id="TQD77426.1"/>
    </source>
</evidence>
<gene>
    <name evidence="1" type="ORF">C1H46_037043</name>
</gene>